<proteinExistence type="predicted"/>
<feature type="domain" description="PilX/PilW C-terminal" evidence="2">
    <location>
        <begin position="108"/>
        <end position="199"/>
    </location>
</feature>
<dbReference type="AlphaFoldDB" id="A0A3B0ZZF3"/>
<keyword evidence="1" id="KW-0812">Transmembrane</keyword>
<feature type="domain" description="Type 4 fimbrial biogenesis protein PilX N-terminal" evidence="3">
    <location>
        <begin position="18"/>
        <end position="64"/>
    </location>
</feature>
<protein>
    <recommendedName>
        <fullName evidence="5">Type IV fimbrial biogenesis protein PilX</fullName>
    </recommendedName>
</protein>
<dbReference type="InterPro" id="IPR025746">
    <property type="entry name" value="PilX_N_dom"/>
</dbReference>
<keyword evidence="1" id="KW-0472">Membrane</keyword>
<dbReference type="Pfam" id="PF14341">
    <property type="entry name" value="PilX_N"/>
    <property type="match status" value="1"/>
</dbReference>
<feature type="transmembrane region" description="Helical" evidence="1">
    <location>
        <begin position="20"/>
        <end position="44"/>
    </location>
</feature>
<reference evidence="4" key="1">
    <citation type="submission" date="2018-06" db="EMBL/GenBank/DDBJ databases">
        <authorList>
            <person name="Zhirakovskaya E."/>
        </authorList>
    </citation>
    <scope>NUCLEOTIDE SEQUENCE</scope>
</reference>
<name>A0A3B0ZZF3_9ZZZZ</name>
<evidence type="ECO:0000259" key="2">
    <source>
        <dbReference type="Pfam" id="PF13681"/>
    </source>
</evidence>
<evidence type="ECO:0008006" key="5">
    <source>
        <dbReference type="Google" id="ProtNLM"/>
    </source>
</evidence>
<sequence>MKLNTTNKALYKVQKQNGAVLIIGLILLFSLTLLGVGAMSTNLLQQRMATNMGDATLAFNAADTIIRREQEWLRTQPLEAPLLLADCNNNDRCIYSQNKSTGQTILVNTYSNEWWEETAVFNQAWWNTNGYEFCCTPAPATLQNVLLDPRIVIEWQQYEQDSIDIGVTSNPTGTTYYRMTARGTGSTSLSEAVIQTTVSKRWN</sequence>
<evidence type="ECO:0000256" key="1">
    <source>
        <dbReference type="SAM" id="Phobius"/>
    </source>
</evidence>
<organism evidence="4">
    <name type="scientific">hydrothermal vent metagenome</name>
    <dbReference type="NCBI Taxonomy" id="652676"/>
    <lineage>
        <taxon>unclassified sequences</taxon>
        <taxon>metagenomes</taxon>
        <taxon>ecological metagenomes</taxon>
    </lineage>
</organism>
<gene>
    <name evidence="4" type="ORF">MNBD_GAMMA22-2225</name>
</gene>
<evidence type="ECO:0000313" key="4">
    <source>
        <dbReference type="EMBL" id="VAW97161.1"/>
    </source>
</evidence>
<accession>A0A3B0ZZF3</accession>
<dbReference type="EMBL" id="UOFS01000033">
    <property type="protein sequence ID" value="VAW97161.1"/>
    <property type="molecule type" value="Genomic_DNA"/>
</dbReference>
<dbReference type="Pfam" id="PF13681">
    <property type="entry name" value="PilX"/>
    <property type="match status" value="1"/>
</dbReference>
<dbReference type="InterPro" id="IPR025205">
    <property type="entry name" value="PilX/PilW_C"/>
</dbReference>
<evidence type="ECO:0000259" key="3">
    <source>
        <dbReference type="Pfam" id="PF14341"/>
    </source>
</evidence>
<keyword evidence="1" id="KW-1133">Transmembrane helix</keyword>